<dbReference type="GO" id="GO:0016020">
    <property type="term" value="C:membrane"/>
    <property type="evidence" value="ECO:0007669"/>
    <property type="project" value="UniProtKB-SubCell"/>
</dbReference>
<feature type="transmembrane region" description="Helical" evidence="7">
    <location>
        <begin position="257"/>
        <end position="273"/>
    </location>
</feature>
<organism evidence="9 10">
    <name type="scientific">Dactylellina haptotyla (strain CBS 200.50)</name>
    <name type="common">Nematode-trapping fungus</name>
    <name type="synonym">Monacrosporium haptotylum</name>
    <dbReference type="NCBI Taxonomy" id="1284197"/>
    <lineage>
        <taxon>Eukaryota</taxon>
        <taxon>Fungi</taxon>
        <taxon>Dikarya</taxon>
        <taxon>Ascomycota</taxon>
        <taxon>Pezizomycotina</taxon>
        <taxon>Orbiliomycetes</taxon>
        <taxon>Orbiliales</taxon>
        <taxon>Orbiliaceae</taxon>
        <taxon>Dactylellina</taxon>
    </lineage>
</organism>
<dbReference type="InterPro" id="IPR049326">
    <property type="entry name" value="Rhodopsin_dom_fungi"/>
</dbReference>
<dbReference type="EMBL" id="AQGS01000340">
    <property type="protein sequence ID" value="EPS40492.1"/>
    <property type="molecule type" value="Genomic_DNA"/>
</dbReference>
<comment type="similarity">
    <text evidence="5">Belongs to the SAT4 family.</text>
</comment>
<keyword evidence="4 7" id="KW-0472">Membrane</keyword>
<dbReference type="Proteomes" id="UP000015100">
    <property type="component" value="Unassembled WGS sequence"/>
</dbReference>
<feature type="compositionally biased region" description="Polar residues" evidence="6">
    <location>
        <begin position="435"/>
        <end position="445"/>
    </location>
</feature>
<feature type="region of interest" description="Disordered" evidence="6">
    <location>
        <begin position="472"/>
        <end position="491"/>
    </location>
</feature>
<evidence type="ECO:0000259" key="8">
    <source>
        <dbReference type="Pfam" id="PF20684"/>
    </source>
</evidence>
<sequence length="491" mass="55702">MAIQTDPIRLSTGQTMQDIYELAQLFSLVNLTDNPYTQPGWMPPALLDPKYHPVVRPHGPIILGSSIALGATVILALLKILATQQERRRRNLFLEDWLLVFSIISAIVTFVLTSSCTRFQAGWHVYDVRMESMRNIYTMSMVIDLMSVWIYTLVRVSLLLSFRRLYSPLRTRMQKVCDILVFLKITNFILITAAMVFCVPDRPGIIFDLIGGLRNGADPMGLNIAMCATTFSLDCLILLSPLPLIRQLRYLPEKRKLQIFIIFISGFLFPGAGTRRTVAASAARLWQFTSNKKHIFQDFTWYWVNLEIVNNIEIILSILTSCLPSAKIFYRWAYKKRRFPIGTTHQSRRFPSQAAQLVPSGTVKTAPDAEGASVQTYALPRIYTSEFPPSADKQNDMWRRSRVRQSVLSGMPGLMALLRHSVSIEPEQLPVETETPPSTGEQRIQSGLIMDPPDAYDDEDNFYDCLVPSDSFFPFSTGLTPPPAPRRRNNP</sequence>
<dbReference type="AlphaFoldDB" id="S8BYQ9"/>
<comment type="subcellular location">
    <subcellularLocation>
        <location evidence="1">Membrane</location>
        <topology evidence="1">Multi-pass membrane protein</topology>
    </subcellularLocation>
</comment>
<name>S8BYQ9_DACHA</name>
<feature type="region of interest" description="Disordered" evidence="6">
    <location>
        <begin position="426"/>
        <end position="461"/>
    </location>
</feature>
<feature type="domain" description="Rhodopsin" evidence="8">
    <location>
        <begin position="88"/>
        <end position="329"/>
    </location>
</feature>
<evidence type="ECO:0000256" key="4">
    <source>
        <dbReference type="ARBA" id="ARBA00023136"/>
    </source>
</evidence>
<evidence type="ECO:0000256" key="1">
    <source>
        <dbReference type="ARBA" id="ARBA00004141"/>
    </source>
</evidence>
<feature type="transmembrane region" description="Helical" evidence="7">
    <location>
        <begin position="179"/>
        <end position="200"/>
    </location>
</feature>
<dbReference type="Pfam" id="PF20684">
    <property type="entry name" value="Fung_rhodopsin"/>
    <property type="match status" value="1"/>
</dbReference>
<keyword evidence="10" id="KW-1185">Reference proteome</keyword>
<accession>S8BYQ9</accession>
<feature type="transmembrane region" description="Helical" evidence="7">
    <location>
        <begin position="61"/>
        <end position="82"/>
    </location>
</feature>
<evidence type="ECO:0000256" key="6">
    <source>
        <dbReference type="SAM" id="MobiDB-lite"/>
    </source>
</evidence>
<evidence type="ECO:0000313" key="9">
    <source>
        <dbReference type="EMBL" id="EPS40492.1"/>
    </source>
</evidence>
<evidence type="ECO:0000256" key="3">
    <source>
        <dbReference type="ARBA" id="ARBA00022989"/>
    </source>
</evidence>
<dbReference type="PANTHER" id="PTHR33048:SF47">
    <property type="entry name" value="INTEGRAL MEMBRANE PROTEIN-RELATED"/>
    <property type="match status" value="1"/>
</dbReference>
<evidence type="ECO:0000256" key="5">
    <source>
        <dbReference type="ARBA" id="ARBA00038359"/>
    </source>
</evidence>
<dbReference type="PANTHER" id="PTHR33048">
    <property type="entry name" value="PTH11-LIKE INTEGRAL MEMBRANE PROTEIN (AFU_ORTHOLOGUE AFUA_5G11245)"/>
    <property type="match status" value="1"/>
</dbReference>
<comment type="caution">
    <text evidence="9">The sequence shown here is derived from an EMBL/GenBank/DDBJ whole genome shotgun (WGS) entry which is preliminary data.</text>
</comment>
<gene>
    <name evidence="9" type="ORF">H072_5637</name>
</gene>
<evidence type="ECO:0000256" key="7">
    <source>
        <dbReference type="SAM" id="Phobius"/>
    </source>
</evidence>
<dbReference type="OrthoDB" id="5328467at2759"/>
<keyword evidence="3 7" id="KW-1133">Transmembrane helix</keyword>
<evidence type="ECO:0000313" key="10">
    <source>
        <dbReference type="Proteomes" id="UP000015100"/>
    </source>
</evidence>
<feature type="transmembrane region" description="Helical" evidence="7">
    <location>
        <begin position="220"/>
        <end position="245"/>
    </location>
</feature>
<feature type="transmembrane region" description="Helical" evidence="7">
    <location>
        <begin position="308"/>
        <end position="330"/>
    </location>
</feature>
<reference evidence="9 10" key="1">
    <citation type="journal article" date="2013" name="PLoS Genet.">
        <title>Genomic mechanisms accounting for the adaptation to parasitism in nematode-trapping fungi.</title>
        <authorList>
            <person name="Meerupati T."/>
            <person name="Andersson K.M."/>
            <person name="Friman E."/>
            <person name="Kumar D."/>
            <person name="Tunlid A."/>
            <person name="Ahren D."/>
        </authorList>
    </citation>
    <scope>NUCLEOTIDE SEQUENCE [LARGE SCALE GENOMIC DNA]</scope>
    <source>
        <strain evidence="9 10">CBS 200.50</strain>
    </source>
</reference>
<proteinExistence type="inferred from homology"/>
<dbReference type="HOGENOM" id="CLU_553228_0_0_1"/>
<reference evidence="10" key="2">
    <citation type="submission" date="2013-04" db="EMBL/GenBank/DDBJ databases">
        <title>Genomic mechanisms accounting for the adaptation to parasitism in nematode-trapping fungi.</title>
        <authorList>
            <person name="Ahren D.G."/>
        </authorList>
    </citation>
    <scope>NUCLEOTIDE SEQUENCE [LARGE SCALE GENOMIC DNA]</scope>
    <source>
        <strain evidence="10">CBS 200.50</strain>
    </source>
</reference>
<dbReference type="InterPro" id="IPR052337">
    <property type="entry name" value="SAT4-like"/>
</dbReference>
<protein>
    <recommendedName>
        <fullName evidence="8">Rhodopsin domain-containing protein</fullName>
    </recommendedName>
</protein>
<evidence type="ECO:0000256" key="2">
    <source>
        <dbReference type="ARBA" id="ARBA00022692"/>
    </source>
</evidence>
<feature type="transmembrane region" description="Helical" evidence="7">
    <location>
        <begin position="135"/>
        <end position="158"/>
    </location>
</feature>
<keyword evidence="2 7" id="KW-0812">Transmembrane</keyword>
<feature type="transmembrane region" description="Helical" evidence="7">
    <location>
        <begin position="94"/>
        <end position="115"/>
    </location>
</feature>